<feature type="signal peptide" evidence="1">
    <location>
        <begin position="1"/>
        <end position="18"/>
    </location>
</feature>
<reference evidence="2 3" key="1">
    <citation type="submission" date="2022-12" db="EMBL/GenBank/DDBJ databases">
        <title>Chromosome-level genome of Tegillarca granosa.</title>
        <authorList>
            <person name="Kim J."/>
        </authorList>
    </citation>
    <scope>NUCLEOTIDE SEQUENCE [LARGE SCALE GENOMIC DNA]</scope>
    <source>
        <strain evidence="2">Teg-2019</strain>
        <tissue evidence="2">Adductor muscle</tissue>
    </source>
</reference>
<gene>
    <name evidence="2" type="ORF">KUTeg_004490</name>
</gene>
<dbReference type="InterPro" id="IPR001299">
    <property type="entry name" value="Ependymin"/>
</dbReference>
<dbReference type="EMBL" id="JARBDR010000214">
    <property type="protein sequence ID" value="KAJ8319399.1"/>
    <property type="molecule type" value="Genomic_DNA"/>
</dbReference>
<proteinExistence type="predicted"/>
<sequence>MISSIVVFLAVNVAVAFSQLCCSPPQWEGMEGFTTGYVEKGIKKKMEGYAKISYDAQNSKLAANTNVFNGETMMQVRVIMDFQKKKQYTIVKEKCSVTKLQTPFPKSCIPDGSEKYPAYFGMKNDGLDTMIHDQHHESRTLD</sequence>
<name>A0ABQ9FQ39_TEGGR</name>
<accession>A0ABQ9FQ39</accession>
<keyword evidence="1" id="KW-0732">Signal</keyword>
<comment type="caution">
    <text evidence="2">The sequence shown here is derived from an EMBL/GenBank/DDBJ whole genome shotgun (WGS) entry which is preliminary data.</text>
</comment>
<evidence type="ECO:0000313" key="2">
    <source>
        <dbReference type="EMBL" id="KAJ8319399.1"/>
    </source>
</evidence>
<keyword evidence="3" id="KW-1185">Reference proteome</keyword>
<organism evidence="2 3">
    <name type="scientific">Tegillarca granosa</name>
    <name type="common">Malaysian cockle</name>
    <name type="synonym">Anadara granosa</name>
    <dbReference type="NCBI Taxonomy" id="220873"/>
    <lineage>
        <taxon>Eukaryota</taxon>
        <taxon>Metazoa</taxon>
        <taxon>Spiralia</taxon>
        <taxon>Lophotrochozoa</taxon>
        <taxon>Mollusca</taxon>
        <taxon>Bivalvia</taxon>
        <taxon>Autobranchia</taxon>
        <taxon>Pteriomorphia</taxon>
        <taxon>Arcoida</taxon>
        <taxon>Arcoidea</taxon>
        <taxon>Arcidae</taxon>
        <taxon>Tegillarca</taxon>
    </lineage>
</organism>
<dbReference type="PANTHER" id="PTHR10697">
    <property type="entry name" value="MAMMALIAN EPENDYMIN-RELATED PROTEIN 1"/>
    <property type="match status" value="1"/>
</dbReference>
<feature type="chain" id="PRO_5046342296" description="Cystatin domain-containing protein" evidence="1">
    <location>
        <begin position="19"/>
        <end position="142"/>
    </location>
</feature>
<dbReference type="Proteomes" id="UP001217089">
    <property type="component" value="Unassembled WGS sequence"/>
</dbReference>
<evidence type="ECO:0000256" key="1">
    <source>
        <dbReference type="SAM" id="SignalP"/>
    </source>
</evidence>
<protein>
    <recommendedName>
        <fullName evidence="4">Cystatin domain-containing protein</fullName>
    </recommendedName>
</protein>
<dbReference type="PANTHER" id="PTHR10697:SF13">
    <property type="entry name" value="RICIN B LECTIN DOMAIN-CONTAINING PROTEIN"/>
    <property type="match status" value="1"/>
</dbReference>
<evidence type="ECO:0000313" key="3">
    <source>
        <dbReference type="Proteomes" id="UP001217089"/>
    </source>
</evidence>
<evidence type="ECO:0008006" key="4">
    <source>
        <dbReference type="Google" id="ProtNLM"/>
    </source>
</evidence>